<evidence type="ECO:0000313" key="2">
    <source>
        <dbReference type="EMBL" id="KAG1807797.1"/>
    </source>
</evidence>
<gene>
    <name evidence="2" type="ORF">BJ212DRAFT_1535355</name>
</gene>
<comment type="caution">
    <text evidence="2">The sequence shown here is derived from an EMBL/GenBank/DDBJ whole genome shotgun (WGS) entry which is preliminary data.</text>
</comment>
<feature type="region of interest" description="Disordered" evidence="1">
    <location>
        <begin position="13"/>
        <end position="61"/>
    </location>
</feature>
<feature type="compositionally biased region" description="Acidic residues" evidence="1">
    <location>
        <begin position="18"/>
        <end position="30"/>
    </location>
</feature>
<protein>
    <submittedName>
        <fullName evidence="2">Uncharacterized protein</fullName>
    </submittedName>
</protein>
<sequence length="102" mass="11728">MVPESSKTFFGYISDLSSDSESDSDIEDSDINSPDTNDNNEMMPTGNGWLPRVPPHKQQRLDVPQRVQQECKQEYWSKEMNKALEDMDKLLKSKKMQFIGSP</sequence>
<dbReference type="RefSeq" id="XP_041188255.1">
    <property type="nucleotide sequence ID" value="XM_041341810.1"/>
</dbReference>
<keyword evidence="3" id="KW-1185">Reference proteome</keyword>
<evidence type="ECO:0000313" key="3">
    <source>
        <dbReference type="Proteomes" id="UP000807769"/>
    </source>
</evidence>
<evidence type="ECO:0000256" key="1">
    <source>
        <dbReference type="SAM" id="MobiDB-lite"/>
    </source>
</evidence>
<organism evidence="2 3">
    <name type="scientific">Suillus subaureus</name>
    <dbReference type="NCBI Taxonomy" id="48587"/>
    <lineage>
        <taxon>Eukaryota</taxon>
        <taxon>Fungi</taxon>
        <taxon>Dikarya</taxon>
        <taxon>Basidiomycota</taxon>
        <taxon>Agaricomycotina</taxon>
        <taxon>Agaricomycetes</taxon>
        <taxon>Agaricomycetidae</taxon>
        <taxon>Boletales</taxon>
        <taxon>Suillineae</taxon>
        <taxon>Suillaceae</taxon>
        <taxon>Suillus</taxon>
    </lineage>
</organism>
<proteinExistence type="predicted"/>
<dbReference type="GeneID" id="64635826"/>
<name>A0A9P7E0T1_9AGAM</name>
<accession>A0A9P7E0T1</accession>
<dbReference type="EMBL" id="JABBWG010000041">
    <property type="protein sequence ID" value="KAG1807797.1"/>
    <property type="molecule type" value="Genomic_DNA"/>
</dbReference>
<reference evidence="2" key="1">
    <citation type="journal article" date="2020" name="New Phytol.">
        <title>Comparative genomics reveals dynamic genome evolution in host specialist ectomycorrhizal fungi.</title>
        <authorList>
            <person name="Lofgren L.A."/>
            <person name="Nguyen N.H."/>
            <person name="Vilgalys R."/>
            <person name="Ruytinx J."/>
            <person name="Liao H.L."/>
            <person name="Branco S."/>
            <person name="Kuo A."/>
            <person name="LaButti K."/>
            <person name="Lipzen A."/>
            <person name="Andreopoulos W."/>
            <person name="Pangilinan J."/>
            <person name="Riley R."/>
            <person name="Hundley H."/>
            <person name="Na H."/>
            <person name="Barry K."/>
            <person name="Grigoriev I.V."/>
            <person name="Stajich J.E."/>
            <person name="Kennedy P.G."/>
        </authorList>
    </citation>
    <scope>NUCLEOTIDE SEQUENCE</scope>
    <source>
        <strain evidence="2">MN1</strain>
    </source>
</reference>
<dbReference type="AlphaFoldDB" id="A0A9P7E0T1"/>
<dbReference type="Proteomes" id="UP000807769">
    <property type="component" value="Unassembled WGS sequence"/>
</dbReference>